<name>A0A075WLD7_ARCFL</name>
<gene>
    <name evidence="1" type="ORF">AFULGI_00016260</name>
</gene>
<dbReference type="AlphaFoldDB" id="A0A075WLD7"/>
<evidence type="ECO:0000313" key="2">
    <source>
        <dbReference type="Proteomes" id="UP000028501"/>
    </source>
</evidence>
<proteinExistence type="predicted"/>
<accession>A0A075WLD7</accession>
<dbReference type="KEGG" id="afg:AFULGI_00016260"/>
<protein>
    <submittedName>
        <fullName evidence="1">Uncharacterized protein</fullName>
    </submittedName>
</protein>
<dbReference type="RefSeq" id="WP_048095747.1">
    <property type="nucleotide sequence ID" value="NZ_CP006577.1"/>
</dbReference>
<evidence type="ECO:0000313" key="1">
    <source>
        <dbReference type="EMBL" id="AIG98388.1"/>
    </source>
</evidence>
<reference evidence="1 2" key="1">
    <citation type="submission" date="2013-07" db="EMBL/GenBank/DDBJ databases">
        <title>Genome of Archaeoglobus fulgidus.</title>
        <authorList>
            <person name="Fiebig A."/>
            <person name="Birkeland N.-K."/>
        </authorList>
    </citation>
    <scope>NUCLEOTIDE SEQUENCE [LARGE SCALE GENOMIC DNA]</scope>
    <source>
        <strain evidence="1 2">DSM 8774</strain>
    </source>
</reference>
<dbReference type="GeneID" id="24795127"/>
<dbReference type="Proteomes" id="UP000028501">
    <property type="component" value="Chromosome"/>
</dbReference>
<organism evidence="1 2">
    <name type="scientific">Archaeoglobus fulgidus DSM 8774</name>
    <dbReference type="NCBI Taxonomy" id="1344584"/>
    <lineage>
        <taxon>Archaea</taxon>
        <taxon>Methanobacteriati</taxon>
        <taxon>Methanobacteriota</taxon>
        <taxon>Archaeoglobi</taxon>
        <taxon>Archaeoglobales</taxon>
        <taxon>Archaeoglobaceae</taxon>
        <taxon>Archaeoglobus</taxon>
    </lineage>
</organism>
<sequence>MSKLGIEVYKPFVGSSEVARKGLKAVPAFVRWVVGWVDRLFTPRIAAYSINFPAVNRFTHEVEIRDFIVENLSLSKRAIRAYQIFQIAMLSVAGIASAFAPSTTNSTIASFTEILTNAIALAGSHMLNVFGGI</sequence>
<dbReference type="HOGENOM" id="CLU_1901804_0_0_2"/>
<dbReference type="EMBL" id="CP006577">
    <property type="protein sequence ID" value="AIG98388.1"/>
    <property type="molecule type" value="Genomic_DNA"/>
</dbReference>